<sequence>MENNYEDKIQEEIHVLLNRSWDLFRTDIKETLPLIEKAEDLSKNINYEKGLTLSQITLARYCSFQGKYDEALEMAHEGSNRATAEGNLEGEIKAAYVLGNLYNTLGNSEAALSHYTKGFALMKKNNYEIDAAFLNNIAVIYYNFGQFDESLEFLQEALDISTKTEDKIESLILSNIADTYHKKGDIQSALKWNKRALETFKLNGKKGDVAQCYNTFGLIYGEMKLWDKALENFQTALNIYKESEQKYFEIEMLYNIGKLYALQNENHQAVIYLNQAAQEAEKIKAHGLLNSVYRTLSETYEKEGEYKQAFHCLKVHNELEEKIKTKELNNKLAKHATQYKIERAKQDAEIQRLKNEELKRKSEEDELKTKVLEEAYEDIKIIGEIVQQITATLDIEKVLFMIYKNIGKLMAADVFGICLCNKENESVDFKILMEQGEPRPLYSLSINDEKSYAARCIREKKEIFIKDLMVDGEKQIRFGANSPSHRVKSMIYYPLIIEEEVIGAMTVQSYRDNAHSNRSLEMIKALGAYIAIALNNSQKSEDLKAKKSELELLSKTDSLTGIYNRYYIMKKIKEEVEEYSKSRKAFSIVMLDIDYFKTINDVYGHNCGDYILVELSNMVNSILREQDVFARWGGEEFLMLLPDTNHHQAAKLCERLREKVESYNFFYNGNKINTTITFGVAQYNERIGVNSTIKNADLSMYRGKHNGRNCVICSH</sequence>
<feature type="coiled-coil region" evidence="2">
    <location>
        <begin position="316"/>
        <end position="375"/>
    </location>
</feature>
<dbReference type="CDD" id="cd01949">
    <property type="entry name" value="GGDEF"/>
    <property type="match status" value="1"/>
</dbReference>
<dbReference type="Gene3D" id="1.25.40.10">
    <property type="entry name" value="Tetratricopeptide repeat domain"/>
    <property type="match status" value="2"/>
</dbReference>
<organism evidence="4 5">
    <name type="scientific">Clostridium punense</name>
    <dbReference type="NCBI Taxonomy" id="1054297"/>
    <lineage>
        <taxon>Bacteria</taxon>
        <taxon>Bacillati</taxon>
        <taxon>Bacillota</taxon>
        <taxon>Clostridia</taxon>
        <taxon>Eubacteriales</taxon>
        <taxon>Clostridiaceae</taxon>
        <taxon>Clostridium</taxon>
    </lineage>
</organism>
<dbReference type="SUPFAM" id="SSF55781">
    <property type="entry name" value="GAF domain-like"/>
    <property type="match status" value="1"/>
</dbReference>
<dbReference type="SMART" id="SM00065">
    <property type="entry name" value="GAF"/>
    <property type="match status" value="1"/>
</dbReference>
<dbReference type="PANTHER" id="PTHR45138:SF9">
    <property type="entry name" value="DIGUANYLATE CYCLASE DGCM-RELATED"/>
    <property type="match status" value="1"/>
</dbReference>
<dbReference type="SMART" id="SM00028">
    <property type="entry name" value="TPR"/>
    <property type="match status" value="5"/>
</dbReference>
<evidence type="ECO:0000313" key="4">
    <source>
        <dbReference type="EMBL" id="MBP2022951.1"/>
    </source>
</evidence>
<dbReference type="Proteomes" id="UP001519308">
    <property type="component" value="Unassembled WGS sequence"/>
</dbReference>
<dbReference type="InterPro" id="IPR043128">
    <property type="entry name" value="Rev_trsase/Diguanyl_cyclase"/>
</dbReference>
<dbReference type="InterPro" id="IPR011990">
    <property type="entry name" value="TPR-like_helical_dom_sf"/>
</dbReference>
<dbReference type="SUPFAM" id="SSF48452">
    <property type="entry name" value="TPR-like"/>
    <property type="match status" value="2"/>
</dbReference>
<dbReference type="EMBL" id="JAGGLL010000021">
    <property type="protein sequence ID" value="MBP2022951.1"/>
    <property type="molecule type" value="Genomic_DNA"/>
</dbReference>
<keyword evidence="5" id="KW-1185">Reference proteome</keyword>
<dbReference type="SUPFAM" id="SSF55073">
    <property type="entry name" value="Nucleotide cyclase"/>
    <property type="match status" value="1"/>
</dbReference>
<dbReference type="InterPro" id="IPR050469">
    <property type="entry name" value="Diguanylate_Cyclase"/>
</dbReference>
<dbReference type="NCBIfam" id="TIGR00254">
    <property type="entry name" value="GGDEF"/>
    <property type="match status" value="1"/>
</dbReference>
<dbReference type="SMART" id="SM00267">
    <property type="entry name" value="GGDEF"/>
    <property type="match status" value="1"/>
</dbReference>
<dbReference type="PROSITE" id="PS50887">
    <property type="entry name" value="GGDEF"/>
    <property type="match status" value="1"/>
</dbReference>
<dbReference type="Gene3D" id="3.30.450.40">
    <property type="match status" value="1"/>
</dbReference>
<keyword evidence="1" id="KW-0802">TPR repeat</keyword>
<dbReference type="InterPro" id="IPR029787">
    <property type="entry name" value="Nucleotide_cyclase"/>
</dbReference>
<accession>A0ABS4K749</accession>
<dbReference type="PANTHER" id="PTHR45138">
    <property type="entry name" value="REGULATORY COMPONENTS OF SENSORY TRANSDUCTION SYSTEM"/>
    <property type="match status" value="1"/>
</dbReference>
<dbReference type="PROSITE" id="PS50005">
    <property type="entry name" value="TPR"/>
    <property type="match status" value="3"/>
</dbReference>
<dbReference type="Pfam" id="PF00990">
    <property type="entry name" value="GGDEF"/>
    <property type="match status" value="1"/>
</dbReference>
<dbReference type="InterPro" id="IPR000160">
    <property type="entry name" value="GGDEF_dom"/>
</dbReference>
<reference evidence="4 5" key="1">
    <citation type="submission" date="2021-03" db="EMBL/GenBank/DDBJ databases">
        <title>Genomic Encyclopedia of Type Strains, Phase IV (KMG-IV): sequencing the most valuable type-strain genomes for metagenomic binning, comparative biology and taxonomic classification.</title>
        <authorList>
            <person name="Goeker M."/>
        </authorList>
    </citation>
    <scope>NUCLEOTIDE SEQUENCE [LARGE SCALE GENOMIC DNA]</scope>
    <source>
        <strain evidence="4 5">DSM 28650</strain>
    </source>
</reference>
<keyword evidence="2" id="KW-0175">Coiled coil</keyword>
<gene>
    <name evidence="4" type="ORF">J2Z44_002776</name>
</gene>
<evidence type="ECO:0000313" key="5">
    <source>
        <dbReference type="Proteomes" id="UP001519308"/>
    </source>
</evidence>
<evidence type="ECO:0000259" key="3">
    <source>
        <dbReference type="PROSITE" id="PS50887"/>
    </source>
</evidence>
<dbReference type="Pfam" id="PF13424">
    <property type="entry name" value="TPR_12"/>
    <property type="match status" value="3"/>
</dbReference>
<dbReference type="RefSeq" id="WP_209649675.1">
    <property type="nucleotide sequence ID" value="NZ_JAGGLL010000021.1"/>
</dbReference>
<proteinExistence type="predicted"/>
<name>A0ABS4K749_9CLOT</name>
<dbReference type="InterPro" id="IPR029016">
    <property type="entry name" value="GAF-like_dom_sf"/>
</dbReference>
<comment type="caution">
    <text evidence="4">The sequence shown here is derived from an EMBL/GenBank/DDBJ whole genome shotgun (WGS) entry which is preliminary data.</text>
</comment>
<dbReference type="Pfam" id="PF13185">
    <property type="entry name" value="GAF_2"/>
    <property type="match status" value="1"/>
</dbReference>
<evidence type="ECO:0000256" key="1">
    <source>
        <dbReference type="PROSITE-ProRule" id="PRU00339"/>
    </source>
</evidence>
<protein>
    <submittedName>
        <fullName evidence="4">Diguanylate cyclase (GGDEF)-like protein</fullName>
    </submittedName>
</protein>
<evidence type="ECO:0000256" key="2">
    <source>
        <dbReference type="SAM" id="Coils"/>
    </source>
</evidence>
<feature type="repeat" description="TPR" evidence="1">
    <location>
        <begin position="131"/>
        <end position="164"/>
    </location>
</feature>
<dbReference type="Gene3D" id="3.30.70.270">
    <property type="match status" value="1"/>
</dbReference>
<dbReference type="InterPro" id="IPR003018">
    <property type="entry name" value="GAF"/>
</dbReference>
<feature type="repeat" description="TPR" evidence="1">
    <location>
        <begin position="210"/>
        <end position="243"/>
    </location>
</feature>
<feature type="repeat" description="TPR" evidence="1">
    <location>
        <begin position="92"/>
        <end position="125"/>
    </location>
</feature>
<feature type="domain" description="GGDEF" evidence="3">
    <location>
        <begin position="584"/>
        <end position="715"/>
    </location>
</feature>
<dbReference type="InterPro" id="IPR019734">
    <property type="entry name" value="TPR_rpt"/>
</dbReference>